<sequence length="453" mass="48808">MKRNWKGMGKVFAFTFKQKWNTRRWRVATFLIAALLILLPAGIMGLLELASGGGNTSSANPVTQVFVADETGTAPVDWSQLNALGTEGYTEIQYTVCDNPQQALQQAEQVPSGAVLLVEQGDSGLSLTLLRPENAAYDTEELSGLEQFLSQSSSLILAQKAGLDASQLQSLSAQVESTRQVQGEDGQTLTPQQQQLETVRMVFSMALPFVLMMALYFMVLFYGQGVANNVLMEKNAKLMDTLLLAVKPTTLVLGKVFALVCTSLFQLCLWVAALVGGFGLGCVWVKAVNPDAQNPLVLFLDQLGQMEGLFSPGGWALALLLLAAGFLLYCSLAAIGGAAAGKPEDLSSTNLLFTLALVVSFFCVLYGGGMDLMGSGTGEDWMNWIPFTAILVTPSRLLLGQIPLWMGVCSLGLTVLCALALLWVSGKVYRMMALYKGNPPSLGKLFAMLRREK</sequence>
<feature type="transmembrane region" description="Helical" evidence="5">
    <location>
        <begin position="351"/>
        <end position="369"/>
    </location>
</feature>
<keyword evidence="4 5" id="KW-0472">Membrane</keyword>
<evidence type="ECO:0000256" key="1">
    <source>
        <dbReference type="ARBA" id="ARBA00004141"/>
    </source>
</evidence>
<comment type="subcellular location">
    <subcellularLocation>
        <location evidence="1">Membrane</location>
        <topology evidence="1">Multi-pass membrane protein</topology>
    </subcellularLocation>
</comment>
<dbReference type="EMBL" id="DVMX01000036">
    <property type="protein sequence ID" value="HIU41340.1"/>
    <property type="molecule type" value="Genomic_DNA"/>
</dbReference>
<dbReference type="Pfam" id="PF12698">
    <property type="entry name" value="ABC2_membrane_3"/>
    <property type="match status" value="1"/>
</dbReference>
<reference evidence="7" key="1">
    <citation type="submission" date="2020-10" db="EMBL/GenBank/DDBJ databases">
        <authorList>
            <person name="Gilroy R."/>
        </authorList>
    </citation>
    <scope>NUCLEOTIDE SEQUENCE</scope>
    <source>
        <strain evidence="7">4509</strain>
    </source>
</reference>
<evidence type="ECO:0000313" key="7">
    <source>
        <dbReference type="EMBL" id="HIU41340.1"/>
    </source>
</evidence>
<keyword evidence="2 5" id="KW-0812">Transmembrane</keyword>
<feature type="transmembrane region" description="Helical" evidence="5">
    <location>
        <begin position="405"/>
        <end position="424"/>
    </location>
</feature>
<dbReference type="GO" id="GO:0016020">
    <property type="term" value="C:membrane"/>
    <property type="evidence" value="ECO:0007669"/>
    <property type="project" value="UniProtKB-SubCell"/>
</dbReference>
<protein>
    <submittedName>
        <fullName evidence="7">ABC transporter permease</fullName>
    </submittedName>
</protein>
<dbReference type="AlphaFoldDB" id="A0A9D1IQP2"/>
<dbReference type="InterPro" id="IPR013525">
    <property type="entry name" value="ABC2_TM"/>
</dbReference>
<evidence type="ECO:0000256" key="2">
    <source>
        <dbReference type="ARBA" id="ARBA00022692"/>
    </source>
</evidence>
<evidence type="ECO:0000256" key="4">
    <source>
        <dbReference type="ARBA" id="ARBA00023136"/>
    </source>
</evidence>
<keyword evidence="3 5" id="KW-1133">Transmembrane helix</keyword>
<accession>A0A9D1IQP2</accession>
<feature type="transmembrane region" description="Helical" evidence="5">
    <location>
        <begin position="201"/>
        <end position="222"/>
    </location>
</feature>
<evidence type="ECO:0000256" key="3">
    <source>
        <dbReference type="ARBA" id="ARBA00022989"/>
    </source>
</evidence>
<evidence type="ECO:0000313" key="8">
    <source>
        <dbReference type="Proteomes" id="UP000824082"/>
    </source>
</evidence>
<evidence type="ECO:0000256" key="5">
    <source>
        <dbReference type="SAM" id="Phobius"/>
    </source>
</evidence>
<gene>
    <name evidence="7" type="ORF">IAD19_02170</name>
</gene>
<comment type="caution">
    <text evidence="7">The sequence shown here is derived from an EMBL/GenBank/DDBJ whole genome shotgun (WGS) entry which is preliminary data.</text>
</comment>
<feature type="transmembrane region" description="Helical" evidence="5">
    <location>
        <begin position="315"/>
        <end position="339"/>
    </location>
</feature>
<reference evidence="7" key="2">
    <citation type="journal article" date="2021" name="PeerJ">
        <title>Extensive microbial diversity within the chicken gut microbiome revealed by metagenomics and culture.</title>
        <authorList>
            <person name="Gilroy R."/>
            <person name="Ravi A."/>
            <person name="Getino M."/>
            <person name="Pursley I."/>
            <person name="Horton D.L."/>
            <person name="Alikhan N.F."/>
            <person name="Baker D."/>
            <person name="Gharbi K."/>
            <person name="Hall N."/>
            <person name="Watson M."/>
            <person name="Adriaenssens E.M."/>
            <person name="Foster-Nyarko E."/>
            <person name="Jarju S."/>
            <person name="Secka A."/>
            <person name="Antonio M."/>
            <person name="Oren A."/>
            <person name="Chaudhuri R.R."/>
            <person name="La Ragione R."/>
            <person name="Hildebrand F."/>
            <person name="Pallen M.J."/>
        </authorList>
    </citation>
    <scope>NUCLEOTIDE SEQUENCE</scope>
    <source>
        <strain evidence="7">4509</strain>
    </source>
</reference>
<organism evidence="7 8">
    <name type="scientific">Candidatus Egerieicola faecale</name>
    <dbReference type="NCBI Taxonomy" id="2840774"/>
    <lineage>
        <taxon>Bacteria</taxon>
        <taxon>Bacillati</taxon>
        <taxon>Bacillota</taxon>
        <taxon>Clostridia</taxon>
        <taxon>Eubacteriales</taxon>
        <taxon>Oscillospiraceae</taxon>
        <taxon>Oscillospiraceae incertae sedis</taxon>
        <taxon>Candidatus Egerieicola</taxon>
    </lineage>
</organism>
<dbReference type="PANTHER" id="PTHR43471">
    <property type="entry name" value="ABC TRANSPORTER PERMEASE"/>
    <property type="match status" value="1"/>
</dbReference>
<dbReference type="GO" id="GO:0140359">
    <property type="term" value="F:ABC-type transporter activity"/>
    <property type="evidence" value="ECO:0007669"/>
    <property type="project" value="InterPro"/>
</dbReference>
<feature type="domain" description="ABC-2 type transporter transmembrane" evidence="6">
    <location>
        <begin position="36"/>
        <end position="423"/>
    </location>
</feature>
<dbReference type="Proteomes" id="UP000824082">
    <property type="component" value="Unassembled WGS sequence"/>
</dbReference>
<name>A0A9D1IQP2_9FIRM</name>
<proteinExistence type="predicted"/>
<evidence type="ECO:0000259" key="6">
    <source>
        <dbReference type="Pfam" id="PF12698"/>
    </source>
</evidence>